<keyword evidence="2" id="KW-1185">Reference proteome</keyword>
<gene>
    <name evidence="1" type="ORF">BSTOLATCC_MIC29848</name>
</gene>
<reference evidence="1" key="1">
    <citation type="submission" date="2021-09" db="EMBL/GenBank/DDBJ databases">
        <authorList>
            <consortium name="AG Swart"/>
            <person name="Singh M."/>
            <person name="Singh A."/>
            <person name="Seah K."/>
            <person name="Emmerich C."/>
        </authorList>
    </citation>
    <scope>NUCLEOTIDE SEQUENCE</scope>
    <source>
        <strain evidence="1">ATCC30299</strain>
    </source>
</reference>
<dbReference type="EMBL" id="CAJZBQ010000029">
    <property type="protein sequence ID" value="CAG9321723.1"/>
    <property type="molecule type" value="Genomic_DNA"/>
</dbReference>
<dbReference type="Proteomes" id="UP001162131">
    <property type="component" value="Unassembled WGS sequence"/>
</dbReference>
<accession>A0AAU9JDR9</accession>
<comment type="caution">
    <text evidence="1">The sequence shown here is derived from an EMBL/GenBank/DDBJ whole genome shotgun (WGS) entry which is preliminary data.</text>
</comment>
<protein>
    <submittedName>
        <fullName evidence="1">Uncharacterized protein</fullName>
    </submittedName>
</protein>
<sequence length="156" mass="18088">MKLILKFASTILIILEERIHMQIFLIITVSIKICRASCRIQNPVKNAVRAEILKDHSNHEEIPQENPKVNVQQEQELISILKHIVSQSPYLNNEEVELILKREHSSLMAGINKTSLKQKLKEIKLECGWNDWYTASFQFSTIKDIGIQFLRNHGKS</sequence>
<name>A0AAU9JDR9_9CILI</name>
<evidence type="ECO:0000313" key="2">
    <source>
        <dbReference type="Proteomes" id="UP001162131"/>
    </source>
</evidence>
<evidence type="ECO:0000313" key="1">
    <source>
        <dbReference type="EMBL" id="CAG9321723.1"/>
    </source>
</evidence>
<organism evidence="1 2">
    <name type="scientific">Blepharisma stoltei</name>
    <dbReference type="NCBI Taxonomy" id="1481888"/>
    <lineage>
        <taxon>Eukaryota</taxon>
        <taxon>Sar</taxon>
        <taxon>Alveolata</taxon>
        <taxon>Ciliophora</taxon>
        <taxon>Postciliodesmatophora</taxon>
        <taxon>Heterotrichea</taxon>
        <taxon>Heterotrichida</taxon>
        <taxon>Blepharismidae</taxon>
        <taxon>Blepharisma</taxon>
    </lineage>
</organism>
<dbReference type="AlphaFoldDB" id="A0AAU9JDR9"/>
<proteinExistence type="predicted"/>